<dbReference type="GO" id="GO:0030170">
    <property type="term" value="F:pyridoxal phosphate binding"/>
    <property type="evidence" value="ECO:0007669"/>
    <property type="project" value="InterPro"/>
</dbReference>
<keyword evidence="5 7" id="KW-0456">Lyase</keyword>
<dbReference type="InterPro" id="IPR015424">
    <property type="entry name" value="PyrdxlP-dep_Trfase"/>
</dbReference>
<comment type="similarity">
    <text evidence="2 7">Belongs to the group II decarboxylase family.</text>
</comment>
<evidence type="ECO:0000256" key="1">
    <source>
        <dbReference type="ARBA" id="ARBA00001933"/>
    </source>
</evidence>
<dbReference type="GO" id="GO:0005737">
    <property type="term" value="C:cytoplasm"/>
    <property type="evidence" value="ECO:0007669"/>
    <property type="project" value="TreeGrafter"/>
</dbReference>
<evidence type="ECO:0000313" key="9">
    <source>
        <dbReference type="Proteomes" id="UP000308528"/>
    </source>
</evidence>
<dbReference type="AlphaFoldDB" id="A0A4S4NKX7"/>
<name>A0A4S4NKX7_9BACT</name>
<reference evidence="8 9" key="1">
    <citation type="submission" date="2019-04" db="EMBL/GenBank/DDBJ databases">
        <title>Lewinella litorea sp. nov., isolated from a marine sand.</title>
        <authorList>
            <person name="Yoon J.-H."/>
        </authorList>
    </citation>
    <scope>NUCLEOTIDE SEQUENCE [LARGE SCALE GENOMIC DNA]</scope>
    <source>
        <strain evidence="8 9">HSMS-39</strain>
    </source>
</reference>
<proteinExistence type="inferred from homology"/>
<keyword evidence="4 6" id="KW-0663">Pyridoxal phosphate</keyword>
<gene>
    <name evidence="8" type="ORF">E4021_07485</name>
</gene>
<dbReference type="EMBL" id="SRSF01000002">
    <property type="protein sequence ID" value="THH40566.1"/>
    <property type="molecule type" value="Genomic_DNA"/>
</dbReference>
<comment type="caution">
    <text evidence="8">The sequence shown here is derived from an EMBL/GenBank/DDBJ whole genome shotgun (WGS) entry which is preliminary data.</text>
</comment>
<evidence type="ECO:0000256" key="2">
    <source>
        <dbReference type="ARBA" id="ARBA00009533"/>
    </source>
</evidence>
<evidence type="ECO:0000256" key="6">
    <source>
        <dbReference type="PIRSR" id="PIRSR602129-50"/>
    </source>
</evidence>
<evidence type="ECO:0000256" key="3">
    <source>
        <dbReference type="ARBA" id="ARBA00022793"/>
    </source>
</evidence>
<evidence type="ECO:0000313" key="8">
    <source>
        <dbReference type="EMBL" id="THH40566.1"/>
    </source>
</evidence>
<comment type="cofactor">
    <cofactor evidence="1 6 7">
        <name>pyridoxal 5'-phosphate</name>
        <dbReference type="ChEBI" id="CHEBI:597326"/>
    </cofactor>
</comment>
<dbReference type="GO" id="GO:0006520">
    <property type="term" value="P:amino acid metabolic process"/>
    <property type="evidence" value="ECO:0007669"/>
    <property type="project" value="InterPro"/>
</dbReference>
<evidence type="ECO:0000256" key="7">
    <source>
        <dbReference type="RuleBase" id="RU000382"/>
    </source>
</evidence>
<keyword evidence="9" id="KW-1185">Reference proteome</keyword>
<dbReference type="PANTHER" id="PTHR45677:SF8">
    <property type="entry name" value="CYSTEINE SULFINIC ACID DECARBOXYLASE"/>
    <property type="match status" value="1"/>
</dbReference>
<dbReference type="OrthoDB" id="9803665at2"/>
<feature type="modified residue" description="N6-(pyridoxal phosphate)lysine" evidence="6">
    <location>
        <position position="287"/>
    </location>
</feature>
<dbReference type="InterPro" id="IPR015421">
    <property type="entry name" value="PyrdxlP-dep_Trfase_major"/>
</dbReference>
<evidence type="ECO:0000256" key="4">
    <source>
        <dbReference type="ARBA" id="ARBA00022898"/>
    </source>
</evidence>
<dbReference type="InterPro" id="IPR002129">
    <property type="entry name" value="PyrdxlP-dep_de-COase"/>
</dbReference>
<dbReference type="SUPFAM" id="SSF53383">
    <property type="entry name" value="PLP-dependent transferases"/>
    <property type="match status" value="1"/>
</dbReference>
<evidence type="ECO:0000256" key="5">
    <source>
        <dbReference type="ARBA" id="ARBA00023239"/>
    </source>
</evidence>
<dbReference type="GO" id="GO:0019752">
    <property type="term" value="P:carboxylic acid metabolic process"/>
    <property type="evidence" value="ECO:0007669"/>
    <property type="project" value="InterPro"/>
</dbReference>
<dbReference type="PRINTS" id="PR00800">
    <property type="entry name" value="YHDCRBOXLASE"/>
</dbReference>
<protein>
    <submittedName>
        <fullName evidence="8">Pyridoxal-dependent decarboxylase</fullName>
    </submittedName>
</protein>
<dbReference type="GO" id="GO:0016831">
    <property type="term" value="F:carboxy-lyase activity"/>
    <property type="evidence" value="ECO:0007669"/>
    <property type="project" value="UniProtKB-KW"/>
</dbReference>
<keyword evidence="3" id="KW-0210">Decarboxylase</keyword>
<dbReference type="Proteomes" id="UP000308528">
    <property type="component" value="Unassembled WGS sequence"/>
</dbReference>
<dbReference type="Pfam" id="PF00282">
    <property type="entry name" value="Pyridoxal_deC"/>
    <property type="match status" value="1"/>
</dbReference>
<dbReference type="RefSeq" id="WP_136457951.1">
    <property type="nucleotide sequence ID" value="NZ_SRSF01000002.1"/>
</dbReference>
<dbReference type="InterPro" id="IPR010977">
    <property type="entry name" value="Aromatic_deC"/>
</dbReference>
<dbReference type="PANTHER" id="PTHR45677">
    <property type="entry name" value="GLUTAMATE DECARBOXYLASE-RELATED"/>
    <property type="match status" value="1"/>
</dbReference>
<accession>A0A4S4NKX7</accession>
<sequence>MSDLLARAYSPAEFRRHGHALIDQLADYLENVERYPANPYATPEESLEEFRALLGRGAAPEEVFGRVIERSVHLHHPDYMGHQVVPPAPLSALSDVASSLLNTGMAIFEMGRPGTAMERVVIERFAELLELDPGSGGFLTSGGSLANLTALLAARARHGAPGRYCLLVNEHAHYCIERAVRVMGWGEDGIVHVPTDDHLSMRTELIDGLIDEARGRGLTPIALVGSACTTATGTYDPIAALADAAEKHNLWLHIDGAHGAAVRLDPARRHRVDGLERVDSLTLDFHKMLMAPAITTGLFFRRGTDAYRTFQQRADYLLNAADGEGDWSNVARRSFECTKRMLSLRIFTLLSEYGPQLFVDYVRRVGDLGQELATLIRQHPELELFTPPDINIVCFRFRRPDLDTASVNGLNGMIRAHLTEIGQTYIVQTTIDGAVYLRCTLTNAFTTTADLERMLQQVVATGIELLALRRGIGV</sequence>
<organism evidence="8 9">
    <name type="scientific">Neolewinella litorea</name>
    <dbReference type="NCBI Taxonomy" id="2562452"/>
    <lineage>
        <taxon>Bacteria</taxon>
        <taxon>Pseudomonadati</taxon>
        <taxon>Bacteroidota</taxon>
        <taxon>Saprospiria</taxon>
        <taxon>Saprospirales</taxon>
        <taxon>Lewinellaceae</taxon>
        <taxon>Neolewinella</taxon>
    </lineage>
</organism>
<dbReference type="Gene3D" id="3.90.1150.170">
    <property type="match status" value="1"/>
</dbReference>
<dbReference type="Gene3D" id="3.40.640.10">
    <property type="entry name" value="Type I PLP-dependent aspartate aminotransferase-like (Major domain)"/>
    <property type="match status" value="1"/>
</dbReference>